<keyword evidence="1" id="KW-1133">Transmembrane helix</keyword>
<gene>
    <name evidence="2" type="ORF">LKD34_09630</name>
</gene>
<evidence type="ECO:0000313" key="2">
    <source>
        <dbReference type="EMBL" id="MCC2213748.1"/>
    </source>
</evidence>
<evidence type="ECO:0000256" key="1">
    <source>
        <dbReference type="SAM" id="Phobius"/>
    </source>
</evidence>
<dbReference type="EMBL" id="JAJEQO010000013">
    <property type="protein sequence ID" value="MCC2213748.1"/>
    <property type="molecule type" value="Genomic_DNA"/>
</dbReference>
<comment type="caution">
    <text evidence="2">The sequence shown here is derived from an EMBL/GenBank/DDBJ whole genome shotgun (WGS) entry which is preliminary data.</text>
</comment>
<feature type="transmembrane region" description="Helical" evidence="1">
    <location>
        <begin position="285"/>
        <end position="304"/>
    </location>
</feature>
<name>A0ABS8FGS7_9FIRM</name>
<accession>A0ABS8FGS7</accession>
<dbReference type="Pfam" id="PF14897">
    <property type="entry name" value="EpsG"/>
    <property type="match status" value="1"/>
</dbReference>
<evidence type="ECO:0000313" key="3">
    <source>
        <dbReference type="Proteomes" id="UP001199236"/>
    </source>
</evidence>
<reference evidence="2 3" key="1">
    <citation type="submission" date="2021-10" db="EMBL/GenBank/DDBJ databases">
        <title>Anaerobic single-cell dispensing facilitates the cultivation of human gut bacteria.</title>
        <authorList>
            <person name="Afrizal A."/>
        </authorList>
    </citation>
    <scope>NUCLEOTIDE SEQUENCE [LARGE SCALE GENOMIC DNA]</scope>
    <source>
        <strain evidence="2 3">CLA-AA-H223</strain>
    </source>
</reference>
<sequence length="366" mass="41862">MTIYICIEAVLLVLLFKKKPHHIGYSLISIGLLLISAFRAESVGTDVVNYIIEYNLHGIETWKESFTNSEYTFAIYCKFLNVLGLKERGFLIATAILFALLLMIALHVNHCDKILTFSLFYFAGLYLQSFCIMRQSLAIVTALISYSSLEKNYSIQMPYNKGRFQRFPIGFVIGMIIAIGFHPTAIVLFALPVMMLFYGQKRCRKPSVFLRDGILCMSAALIILPVLYPFILQHSKEKYQVLYGGSYVTGPFGNWKSGILLVTLYLIFYIAYYNNWKKLTEKENIIVGSVIMLAFACSSLSIINSTLGRTNLFFEGLMVLMLGKLLSHRYARIKSINFYVILVFAAFFILYLMRDSIVVVPYKIWQ</sequence>
<feature type="transmembrane region" description="Helical" evidence="1">
    <location>
        <begin position="336"/>
        <end position="353"/>
    </location>
</feature>
<dbReference type="InterPro" id="IPR049458">
    <property type="entry name" value="EpsG-like"/>
</dbReference>
<feature type="transmembrane region" description="Helical" evidence="1">
    <location>
        <begin position="120"/>
        <end position="149"/>
    </location>
</feature>
<keyword evidence="3" id="KW-1185">Reference proteome</keyword>
<keyword evidence="1" id="KW-0472">Membrane</keyword>
<feature type="transmembrane region" description="Helical" evidence="1">
    <location>
        <begin position="252"/>
        <end position="273"/>
    </location>
</feature>
<keyword evidence="1" id="KW-0812">Transmembrane</keyword>
<feature type="transmembrane region" description="Helical" evidence="1">
    <location>
        <begin position="89"/>
        <end position="108"/>
    </location>
</feature>
<organism evidence="2 3">
    <name type="scientific">Faecalibacterium hominis</name>
    <name type="common">ex Afrizal et al. 2022</name>
    <dbReference type="NCBI Taxonomy" id="2881265"/>
    <lineage>
        <taxon>Bacteria</taxon>
        <taxon>Bacillati</taxon>
        <taxon>Bacillota</taxon>
        <taxon>Clostridia</taxon>
        <taxon>Eubacteriales</taxon>
        <taxon>Oscillospiraceae</taxon>
        <taxon>Faecalibacterium</taxon>
    </lineage>
</organism>
<feature type="transmembrane region" description="Helical" evidence="1">
    <location>
        <begin position="209"/>
        <end position="232"/>
    </location>
</feature>
<dbReference type="Proteomes" id="UP001199236">
    <property type="component" value="Unassembled WGS sequence"/>
</dbReference>
<proteinExistence type="predicted"/>
<dbReference type="RefSeq" id="WP_227622798.1">
    <property type="nucleotide sequence ID" value="NZ_JAJEQO010000013.1"/>
</dbReference>
<feature type="transmembrane region" description="Helical" evidence="1">
    <location>
        <begin position="169"/>
        <end position="197"/>
    </location>
</feature>
<feature type="transmembrane region" description="Helical" evidence="1">
    <location>
        <begin position="23"/>
        <end position="40"/>
    </location>
</feature>
<protein>
    <submittedName>
        <fullName evidence="2">EpsG family protein</fullName>
    </submittedName>
</protein>